<keyword evidence="5" id="KW-0121">Carboxypeptidase</keyword>
<name>A0A1J4TSJ9_9BACT</name>
<accession>A0A1J4TSJ9</accession>
<comment type="similarity">
    <text evidence="2">In the C-terminal section; belongs to the transpeptidase family.</text>
</comment>
<evidence type="ECO:0000313" key="20">
    <source>
        <dbReference type="EMBL" id="OIO13613.1"/>
    </source>
</evidence>
<organism evidence="20 21">
    <name type="scientific">Candidatus Gottesmanbacteria bacterium CG1_02_37_22</name>
    <dbReference type="NCBI Taxonomy" id="1805209"/>
    <lineage>
        <taxon>Bacteria</taxon>
        <taxon>Candidatus Gottesmaniibacteriota</taxon>
    </lineage>
</organism>
<feature type="domain" description="Penicillin-binding protein transpeptidase" evidence="18">
    <location>
        <begin position="461"/>
        <end position="743"/>
    </location>
</feature>
<dbReference type="SUPFAM" id="SSF56601">
    <property type="entry name" value="beta-lactamase/transpeptidase-like"/>
    <property type="match status" value="1"/>
</dbReference>
<dbReference type="Pfam" id="PF00912">
    <property type="entry name" value="Transgly"/>
    <property type="match status" value="1"/>
</dbReference>
<proteinExistence type="inferred from homology"/>
<dbReference type="Proteomes" id="UP000183120">
    <property type="component" value="Unassembled WGS sequence"/>
</dbReference>
<reference evidence="20 21" key="1">
    <citation type="journal article" date="2016" name="Environ. Microbiol.">
        <title>Genomic resolution of a cold subsurface aquifer community provides metabolic insights for novel microbes adapted to high CO concentrations.</title>
        <authorList>
            <person name="Probst A.J."/>
            <person name="Castelle C.J."/>
            <person name="Singh A."/>
            <person name="Brown C.T."/>
            <person name="Anantharaman K."/>
            <person name="Sharon I."/>
            <person name="Hug L.A."/>
            <person name="Burstein D."/>
            <person name="Emerson J.B."/>
            <person name="Thomas B.C."/>
            <person name="Banfield J.F."/>
        </authorList>
    </citation>
    <scope>NUCLEOTIDE SEQUENCE [LARGE SCALE GENOMIC DNA]</scope>
    <source>
        <strain evidence="20">CG1_02_37_22</strain>
    </source>
</reference>
<dbReference type="Gene3D" id="3.40.710.10">
    <property type="entry name" value="DD-peptidase/beta-lactamase superfamily"/>
    <property type="match status" value="1"/>
</dbReference>
<dbReference type="InterPro" id="IPR050396">
    <property type="entry name" value="Glycosyltr_51/Transpeptidase"/>
</dbReference>
<feature type="transmembrane region" description="Helical" evidence="17">
    <location>
        <begin position="12"/>
        <end position="28"/>
    </location>
</feature>
<evidence type="ECO:0000256" key="5">
    <source>
        <dbReference type="ARBA" id="ARBA00022645"/>
    </source>
</evidence>
<dbReference type="PANTHER" id="PTHR32282:SF11">
    <property type="entry name" value="PENICILLIN-BINDING PROTEIN 1B"/>
    <property type="match status" value="1"/>
</dbReference>
<dbReference type="InterPro" id="IPR001264">
    <property type="entry name" value="Glyco_trans_51"/>
</dbReference>
<keyword evidence="14" id="KW-0961">Cell wall biogenesis/degradation</keyword>
<dbReference type="GO" id="GO:0006508">
    <property type="term" value="P:proteolysis"/>
    <property type="evidence" value="ECO:0007669"/>
    <property type="project" value="UniProtKB-KW"/>
</dbReference>
<dbReference type="STRING" id="1805209.AUJ73_03570"/>
<keyword evidence="11" id="KW-0573">Peptidoglycan synthesis</keyword>
<dbReference type="GO" id="GO:0008955">
    <property type="term" value="F:peptidoglycan glycosyltransferase activity"/>
    <property type="evidence" value="ECO:0007669"/>
    <property type="project" value="UniProtKB-EC"/>
</dbReference>
<evidence type="ECO:0000256" key="4">
    <source>
        <dbReference type="ARBA" id="ARBA00022475"/>
    </source>
</evidence>
<evidence type="ECO:0000256" key="6">
    <source>
        <dbReference type="ARBA" id="ARBA00022670"/>
    </source>
</evidence>
<keyword evidence="4" id="KW-1003">Cell membrane</keyword>
<keyword evidence="6" id="KW-0645">Protease</keyword>
<evidence type="ECO:0000256" key="16">
    <source>
        <dbReference type="ARBA" id="ARBA00049902"/>
    </source>
</evidence>
<dbReference type="Pfam" id="PF00905">
    <property type="entry name" value="Transpeptidase"/>
    <property type="match status" value="1"/>
</dbReference>
<dbReference type="InterPro" id="IPR012338">
    <property type="entry name" value="Beta-lactam/transpept-like"/>
</dbReference>
<evidence type="ECO:0000256" key="3">
    <source>
        <dbReference type="ARBA" id="ARBA00007739"/>
    </source>
</evidence>
<evidence type="ECO:0000256" key="11">
    <source>
        <dbReference type="ARBA" id="ARBA00022984"/>
    </source>
</evidence>
<dbReference type="Gene3D" id="1.10.3810.10">
    <property type="entry name" value="Biosynthetic peptidoglycan transglycosylase-like"/>
    <property type="match status" value="1"/>
</dbReference>
<evidence type="ECO:0000256" key="9">
    <source>
        <dbReference type="ARBA" id="ARBA00022801"/>
    </source>
</evidence>
<keyword evidence="13" id="KW-0511">Multifunctional enzyme</keyword>
<feature type="transmembrane region" description="Helical" evidence="17">
    <location>
        <begin position="34"/>
        <end position="60"/>
    </location>
</feature>
<comment type="caution">
    <text evidence="20">The sequence shown here is derived from an EMBL/GenBank/DDBJ whole genome shotgun (WGS) entry which is preliminary data.</text>
</comment>
<dbReference type="NCBIfam" id="TIGR02074">
    <property type="entry name" value="PBP_1a_fam"/>
    <property type="match status" value="1"/>
</dbReference>
<dbReference type="InterPro" id="IPR023346">
    <property type="entry name" value="Lysozyme-like_dom_sf"/>
</dbReference>
<evidence type="ECO:0000256" key="1">
    <source>
        <dbReference type="ARBA" id="ARBA00004236"/>
    </source>
</evidence>
<evidence type="ECO:0000259" key="18">
    <source>
        <dbReference type="Pfam" id="PF00905"/>
    </source>
</evidence>
<keyword evidence="9" id="KW-0378">Hydrolase</keyword>
<protein>
    <submittedName>
        <fullName evidence="20">Uncharacterized protein</fullName>
    </submittedName>
</protein>
<evidence type="ECO:0000259" key="19">
    <source>
        <dbReference type="Pfam" id="PF00912"/>
    </source>
</evidence>
<evidence type="ECO:0000256" key="10">
    <source>
        <dbReference type="ARBA" id="ARBA00022960"/>
    </source>
</evidence>
<dbReference type="InterPro" id="IPR001460">
    <property type="entry name" value="PCN-bd_Tpept"/>
</dbReference>
<dbReference type="GO" id="GO:0071555">
    <property type="term" value="P:cell wall organization"/>
    <property type="evidence" value="ECO:0007669"/>
    <property type="project" value="UniProtKB-KW"/>
</dbReference>
<evidence type="ECO:0000256" key="2">
    <source>
        <dbReference type="ARBA" id="ARBA00007090"/>
    </source>
</evidence>
<keyword evidence="17" id="KW-1133">Transmembrane helix</keyword>
<evidence type="ECO:0000256" key="17">
    <source>
        <dbReference type="SAM" id="Phobius"/>
    </source>
</evidence>
<feature type="domain" description="Glycosyl transferase family 51" evidence="19">
    <location>
        <begin position="198"/>
        <end position="373"/>
    </location>
</feature>
<evidence type="ECO:0000256" key="8">
    <source>
        <dbReference type="ARBA" id="ARBA00022679"/>
    </source>
</evidence>
<dbReference type="InterPro" id="IPR036950">
    <property type="entry name" value="PBP_transglycosylase"/>
</dbReference>
<gene>
    <name evidence="20" type="ORF">AUJ73_03570</name>
</gene>
<evidence type="ECO:0000256" key="14">
    <source>
        <dbReference type="ARBA" id="ARBA00023316"/>
    </source>
</evidence>
<evidence type="ECO:0000256" key="13">
    <source>
        <dbReference type="ARBA" id="ARBA00023268"/>
    </source>
</evidence>
<keyword evidence="8" id="KW-0808">Transferase</keyword>
<keyword evidence="12 17" id="KW-0472">Membrane</keyword>
<comment type="catalytic activity">
    <reaction evidence="16">
        <text>[GlcNAc-(1-&gt;4)-Mur2Ac(oyl-L-Ala-gamma-D-Glu-L-Lys-D-Ala-D-Ala)](n)-di-trans,octa-cis-undecaprenyl diphosphate + beta-D-GlcNAc-(1-&gt;4)-Mur2Ac(oyl-L-Ala-gamma-D-Glu-L-Lys-D-Ala-D-Ala)-di-trans,octa-cis-undecaprenyl diphosphate = [GlcNAc-(1-&gt;4)-Mur2Ac(oyl-L-Ala-gamma-D-Glu-L-Lys-D-Ala-D-Ala)](n+1)-di-trans,octa-cis-undecaprenyl diphosphate + di-trans,octa-cis-undecaprenyl diphosphate + H(+)</text>
        <dbReference type="Rhea" id="RHEA:23708"/>
        <dbReference type="Rhea" id="RHEA-COMP:9602"/>
        <dbReference type="Rhea" id="RHEA-COMP:9603"/>
        <dbReference type="ChEBI" id="CHEBI:15378"/>
        <dbReference type="ChEBI" id="CHEBI:58405"/>
        <dbReference type="ChEBI" id="CHEBI:60033"/>
        <dbReference type="ChEBI" id="CHEBI:78435"/>
        <dbReference type="EC" id="2.4.99.28"/>
    </reaction>
</comment>
<dbReference type="FunFam" id="1.10.3810.10:FF:000001">
    <property type="entry name" value="Penicillin-binding protein 1A"/>
    <property type="match status" value="1"/>
</dbReference>
<comment type="subcellular location">
    <subcellularLocation>
        <location evidence="1">Cell membrane</location>
    </subcellularLocation>
</comment>
<evidence type="ECO:0000256" key="15">
    <source>
        <dbReference type="ARBA" id="ARBA00034000"/>
    </source>
</evidence>
<evidence type="ECO:0000256" key="7">
    <source>
        <dbReference type="ARBA" id="ARBA00022676"/>
    </source>
</evidence>
<dbReference type="AlphaFoldDB" id="A0A1J4TSJ9"/>
<dbReference type="GO" id="GO:0008658">
    <property type="term" value="F:penicillin binding"/>
    <property type="evidence" value="ECO:0007669"/>
    <property type="project" value="InterPro"/>
</dbReference>
<keyword evidence="7" id="KW-0328">Glycosyltransferase</keyword>
<evidence type="ECO:0000256" key="12">
    <source>
        <dbReference type="ARBA" id="ARBA00023136"/>
    </source>
</evidence>
<feature type="transmembrane region" description="Helical" evidence="17">
    <location>
        <begin position="150"/>
        <end position="170"/>
    </location>
</feature>
<comment type="catalytic activity">
    <reaction evidence="15">
        <text>Preferential cleavage: (Ac)2-L-Lys-D-Ala-|-D-Ala. Also transpeptidation of peptidyl-alanyl moieties that are N-acyl substituents of D-alanine.</text>
        <dbReference type="EC" id="3.4.16.4"/>
    </reaction>
</comment>
<dbReference type="PANTHER" id="PTHR32282">
    <property type="entry name" value="BINDING PROTEIN TRANSPEPTIDASE, PUTATIVE-RELATED"/>
    <property type="match status" value="1"/>
</dbReference>
<sequence length="796" mass="89588">MEKKNGRNIQNILSNVMIIILITPIVVLKKIGDLFLFLINLILLLIRKAYKILIIFILTLRKNSQNFSKVLSSSSQSFVSLICNRLVNLFSFPKSIFYHKDKKKIKYQVIYQQKKNILRLDKFFRLPKVSFHLQLDRSIKRKLKILILKIKYFIFGALITSSIIFVFLLYNLAKSIPNPSYLSLRDIPSTTKIFDRKGKLLYEIYAEENRTPIKLSEIPDVVKNATIAIEDKEFFSHKGFSLRGIIRALVRNMSSDDLEGGSTITQQLIRSVMLTPEKTLTRKIKELVLSVWTEQLYSKEQIFEMYFNQVPYGGMTWGIESAAQTYFGKSVKDLDLAEAALLVGLPASPSFFSPFGNHPELTKQRQRDVLKSMVDAGYINKEEQDKAQTEELHLKSPQIPILAPHFVMYVKETLEKLYGPKIVEKSGLRVTTSLDYDLQEAAERIVSENINKLKTFNVGNGALLVTNPNNGEILAMVGSSDYFNKEKEGNVNVTLSLRPPGSSIKVVNYALALEKGFTASSVLNDSPVTYKIDGQNNYTPVNYDGKFHGRVTLRTALASSYNIPAVKLLSMVGVTDMVELGRLMGIENWQDESLFGLSLTLGGGAVTMLDMARVYGTLAVGGIRHDLTPIIKVTNWQGEILPIPKSDNNIQALRSEIAYIISSILSDNNARTPAFGPNSALNIRDKTVAVKTGTSDNKRDNWTIGYTPDYVVAVWVGNNDNTPMHPTLTSGITGAAPIWREMMDYILKDKENKPFPLPENIISVKCNDRLEYYVRGTEPKGGYPKFLTPTLTPVKE</sequence>
<dbReference type="GO" id="GO:0030288">
    <property type="term" value="C:outer membrane-bounded periplasmic space"/>
    <property type="evidence" value="ECO:0007669"/>
    <property type="project" value="TreeGrafter"/>
</dbReference>
<comment type="similarity">
    <text evidence="3">In the N-terminal section; belongs to the glycosyltransferase 51 family.</text>
</comment>
<keyword evidence="10" id="KW-0133">Cell shape</keyword>
<dbReference type="GO" id="GO:0005886">
    <property type="term" value="C:plasma membrane"/>
    <property type="evidence" value="ECO:0007669"/>
    <property type="project" value="UniProtKB-SubCell"/>
</dbReference>
<dbReference type="SUPFAM" id="SSF53955">
    <property type="entry name" value="Lysozyme-like"/>
    <property type="match status" value="1"/>
</dbReference>
<dbReference type="GO" id="GO:0008360">
    <property type="term" value="P:regulation of cell shape"/>
    <property type="evidence" value="ECO:0007669"/>
    <property type="project" value="UniProtKB-KW"/>
</dbReference>
<dbReference type="EMBL" id="MNUY01000054">
    <property type="protein sequence ID" value="OIO13613.1"/>
    <property type="molecule type" value="Genomic_DNA"/>
</dbReference>
<dbReference type="GO" id="GO:0009252">
    <property type="term" value="P:peptidoglycan biosynthetic process"/>
    <property type="evidence" value="ECO:0007669"/>
    <property type="project" value="UniProtKB-KW"/>
</dbReference>
<evidence type="ECO:0000313" key="21">
    <source>
        <dbReference type="Proteomes" id="UP000183120"/>
    </source>
</evidence>
<keyword evidence="17" id="KW-0812">Transmembrane</keyword>
<dbReference type="GO" id="GO:0009002">
    <property type="term" value="F:serine-type D-Ala-D-Ala carboxypeptidase activity"/>
    <property type="evidence" value="ECO:0007669"/>
    <property type="project" value="UniProtKB-EC"/>
</dbReference>